<feature type="signal peptide" evidence="1">
    <location>
        <begin position="1"/>
        <end position="18"/>
    </location>
</feature>
<name>A0A8J8FJT8_9BACT</name>
<dbReference type="EMBL" id="WHPF01000017">
    <property type="protein sequence ID" value="NNV57644.1"/>
    <property type="molecule type" value="Genomic_DNA"/>
</dbReference>
<evidence type="ECO:0000313" key="3">
    <source>
        <dbReference type="EMBL" id="NNV57644.1"/>
    </source>
</evidence>
<evidence type="ECO:0000256" key="1">
    <source>
        <dbReference type="SAM" id="SignalP"/>
    </source>
</evidence>
<keyword evidence="4" id="KW-1185">Reference proteome</keyword>
<gene>
    <name evidence="3" type="ORF">GD597_19400</name>
</gene>
<dbReference type="AlphaFoldDB" id="A0A8J8FJT8"/>
<feature type="chain" id="PRO_5035227116" evidence="1">
    <location>
        <begin position="19"/>
        <end position="196"/>
    </location>
</feature>
<dbReference type="Gene3D" id="3.30.160.670">
    <property type="match status" value="1"/>
</dbReference>
<dbReference type="InterPro" id="IPR025411">
    <property type="entry name" value="DUF4136"/>
</dbReference>
<comment type="caution">
    <text evidence="3">The sequence shown here is derived from an EMBL/GenBank/DDBJ whole genome shotgun (WGS) entry which is preliminary data.</text>
</comment>
<accession>A0A8J8FJT8</accession>
<evidence type="ECO:0000313" key="4">
    <source>
        <dbReference type="Proteomes" id="UP000598971"/>
    </source>
</evidence>
<dbReference type="RefSeq" id="WP_171609595.1">
    <property type="nucleotide sequence ID" value="NZ_WHPF01000017.1"/>
</dbReference>
<keyword evidence="1" id="KW-0732">Signal</keyword>
<protein>
    <submittedName>
        <fullName evidence="3">DUF4136 domain-containing protein</fullName>
    </submittedName>
</protein>
<reference evidence="3" key="1">
    <citation type="submission" date="2019-10" db="EMBL/GenBank/DDBJ databases">
        <title>Draft genome sequence of Panacibacter sp. KCS-6.</title>
        <authorList>
            <person name="Yim K.J."/>
        </authorList>
    </citation>
    <scope>NUCLEOTIDE SEQUENCE</scope>
    <source>
        <strain evidence="3">KCS-6</strain>
    </source>
</reference>
<sequence length="196" mass="22641">MRLILTAILMALFYVACSPGTKMFATETEAGTDFSKYKTYALLPTDDTSYAKMVNKQLFEQYLAQAGIYQIEKKRLVKDSIHPDCYFKYTMVMNRKYETNQQSQLVYKPEVYTPAFDNNARIYYFSSDNRPVIYKGKMEVSTFREGALIIDMIDAATKNVVWRTSYTYKHDEAALPTLKTAVDIIVPALFKKFPVK</sequence>
<evidence type="ECO:0000259" key="2">
    <source>
        <dbReference type="Pfam" id="PF13590"/>
    </source>
</evidence>
<organism evidence="3 4">
    <name type="scientific">Limnovirga soli</name>
    <dbReference type="NCBI Taxonomy" id="2656915"/>
    <lineage>
        <taxon>Bacteria</taxon>
        <taxon>Pseudomonadati</taxon>
        <taxon>Bacteroidota</taxon>
        <taxon>Chitinophagia</taxon>
        <taxon>Chitinophagales</taxon>
        <taxon>Chitinophagaceae</taxon>
        <taxon>Limnovirga</taxon>
    </lineage>
</organism>
<feature type="domain" description="DUF4136" evidence="2">
    <location>
        <begin position="28"/>
        <end position="194"/>
    </location>
</feature>
<dbReference type="Proteomes" id="UP000598971">
    <property type="component" value="Unassembled WGS sequence"/>
</dbReference>
<proteinExistence type="predicted"/>
<dbReference type="Pfam" id="PF13590">
    <property type="entry name" value="DUF4136"/>
    <property type="match status" value="1"/>
</dbReference>